<accession>X1CC18</accession>
<feature type="non-terminal residue" evidence="4">
    <location>
        <position position="1"/>
    </location>
</feature>
<dbReference type="InterPro" id="IPR050308">
    <property type="entry name" value="MukB/SMC"/>
</dbReference>
<dbReference type="InterPro" id="IPR003395">
    <property type="entry name" value="RecF/RecN/SMC_N"/>
</dbReference>
<gene>
    <name evidence="4" type="ORF">S01H4_60667</name>
</gene>
<dbReference type="PANTHER" id="PTHR42963">
    <property type="entry name" value="CHROMOSOME PARTITION PROTEIN MUKB"/>
    <property type="match status" value="1"/>
</dbReference>
<dbReference type="SUPFAM" id="SSF52540">
    <property type="entry name" value="P-loop containing nucleoside triphosphate hydrolases"/>
    <property type="match status" value="1"/>
</dbReference>
<dbReference type="PANTHER" id="PTHR42963:SF1">
    <property type="entry name" value="DUF4476 DOMAIN-CONTAINING PROTEIN"/>
    <property type="match status" value="1"/>
</dbReference>
<dbReference type="GO" id="GO:0003677">
    <property type="term" value="F:DNA binding"/>
    <property type="evidence" value="ECO:0007669"/>
    <property type="project" value="UniProtKB-KW"/>
</dbReference>
<evidence type="ECO:0000313" key="4">
    <source>
        <dbReference type="EMBL" id="GAH05776.1"/>
    </source>
</evidence>
<protein>
    <recommendedName>
        <fullName evidence="3">RecF/RecN/SMC N-terminal domain-containing protein</fullName>
    </recommendedName>
</protein>
<name>X1CC18_9ZZZZ</name>
<feature type="domain" description="RecF/RecN/SMC N-terminal" evidence="3">
    <location>
        <begin position="27"/>
        <end position="112"/>
    </location>
</feature>
<dbReference type="EMBL" id="BART01035825">
    <property type="protein sequence ID" value="GAH05776.1"/>
    <property type="molecule type" value="Genomic_DNA"/>
</dbReference>
<evidence type="ECO:0000256" key="1">
    <source>
        <dbReference type="ARBA" id="ARBA00022490"/>
    </source>
</evidence>
<sequence length="136" mass="15158">LLDERNILESGIEIKARPPGRTLKSISLLSGGEKALTAIALLFSIFMIKPSPFCVLDEIDAALDEANVGRFTRVLVEFAKKSQFIIVTHNRGTIEASDTMYGVTMEESGVSKLVSVKFAQEEIEKQRREERKSKVE</sequence>
<keyword evidence="2" id="KW-0238">DNA-binding</keyword>
<dbReference type="Pfam" id="PF02463">
    <property type="entry name" value="SMC_N"/>
    <property type="match status" value="1"/>
</dbReference>
<dbReference type="AlphaFoldDB" id="X1CC18"/>
<reference evidence="4" key="1">
    <citation type="journal article" date="2014" name="Front. Microbiol.">
        <title>High frequency of phylogenetically diverse reductive dehalogenase-homologous genes in deep subseafloor sedimentary metagenomes.</title>
        <authorList>
            <person name="Kawai M."/>
            <person name="Futagami T."/>
            <person name="Toyoda A."/>
            <person name="Takaki Y."/>
            <person name="Nishi S."/>
            <person name="Hori S."/>
            <person name="Arai W."/>
            <person name="Tsubouchi T."/>
            <person name="Morono Y."/>
            <person name="Uchiyama I."/>
            <person name="Ito T."/>
            <person name="Fujiyama A."/>
            <person name="Inagaki F."/>
            <person name="Takami H."/>
        </authorList>
    </citation>
    <scope>NUCLEOTIDE SEQUENCE</scope>
    <source>
        <strain evidence="4">Expedition CK06-06</strain>
    </source>
</reference>
<keyword evidence="1" id="KW-0963">Cytoplasm</keyword>
<dbReference type="InterPro" id="IPR027417">
    <property type="entry name" value="P-loop_NTPase"/>
</dbReference>
<organism evidence="4">
    <name type="scientific">marine sediment metagenome</name>
    <dbReference type="NCBI Taxonomy" id="412755"/>
    <lineage>
        <taxon>unclassified sequences</taxon>
        <taxon>metagenomes</taxon>
        <taxon>ecological metagenomes</taxon>
    </lineage>
</organism>
<evidence type="ECO:0000256" key="2">
    <source>
        <dbReference type="ARBA" id="ARBA00023125"/>
    </source>
</evidence>
<dbReference type="CDD" id="cd03278">
    <property type="entry name" value="ABC_SMC_barmotin"/>
    <property type="match status" value="1"/>
</dbReference>
<dbReference type="Gene3D" id="3.40.50.300">
    <property type="entry name" value="P-loop containing nucleotide triphosphate hydrolases"/>
    <property type="match status" value="1"/>
</dbReference>
<dbReference type="GO" id="GO:0005737">
    <property type="term" value="C:cytoplasm"/>
    <property type="evidence" value="ECO:0007669"/>
    <property type="project" value="TreeGrafter"/>
</dbReference>
<proteinExistence type="predicted"/>
<comment type="caution">
    <text evidence="4">The sequence shown here is derived from an EMBL/GenBank/DDBJ whole genome shotgun (WGS) entry which is preliminary data.</text>
</comment>
<evidence type="ECO:0000259" key="3">
    <source>
        <dbReference type="Pfam" id="PF02463"/>
    </source>
</evidence>